<feature type="domain" description="Glycosyltransferase subfamily 4-like N-terminal" evidence="4">
    <location>
        <begin position="23"/>
        <end position="182"/>
    </location>
</feature>
<dbReference type="GeneID" id="57578350"/>
<evidence type="ECO:0000313" key="5">
    <source>
        <dbReference type="EMBL" id="CBH48715.1"/>
    </source>
</evidence>
<dbReference type="PANTHER" id="PTHR45947">
    <property type="entry name" value="SULFOQUINOVOSYL TRANSFERASE SQD2"/>
    <property type="match status" value="1"/>
</dbReference>
<protein>
    <submittedName>
        <fullName evidence="5">Glycosyl transferase family 1</fullName>
    </submittedName>
</protein>
<dbReference type="Proteomes" id="UP001154400">
    <property type="component" value="Chromosome"/>
</dbReference>
<dbReference type="InterPro" id="IPR001296">
    <property type="entry name" value="Glyco_trans_1"/>
</dbReference>
<dbReference type="GO" id="GO:1901137">
    <property type="term" value="P:carbohydrate derivative biosynthetic process"/>
    <property type="evidence" value="ECO:0007669"/>
    <property type="project" value="UniProtKB-ARBA"/>
</dbReference>
<accession>A0A3S5Y840</accession>
<keyword evidence="1" id="KW-0328">Glycosyltransferase</keyword>
<dbReference type="InterPro" id="IPR050194">
    <property type="entry name" value="Glycosyltransferase_grp1"/>
</dbReference>
<evidence type="ECO:0000256" key="2">
    <source>
        <dbReference type="ARBA" id="ARBA00022679"/>
    </source>
</evidence>
<dbReference type="Gene3D" id="3.40.50.2000">
    <property type="entry name" value="Glycogen Phosphorylase B"/>
    <property type="match status" value="2"/>
</dbReference>
<evidence type="ECO:0000259" key="4">
    <source>
        <dbReference type="Pfam" id="PF13439"/>
    </source>
</evidence>
<dbReference type="EMBL" id="FN563149">
    <property type="protein sequence ID" value="CBH48715.1"/>
    <property type="molecule type" value="Genomic_DNA"/>
</dbReference>
<gene>
    <name evidence="5" type="ordered locus">REQ_26900</name>
</gene>
<reference evidence="5" key="1">
    <citation type="journal article" date="2010" name="PLoS Genet.">
        <title>The genome of a pathogenic rhodococcus: cooptive virulence underpinned by key gene acquisitions.</title>
        <authorList>
            <person name="Letek M."/>
            <person name="Gonzalez P."/>
            <person name="Macarthur I."/>
            <person name="Rodriguez H."/>
            <person name="Freeman T.C."/>
            <person name="Valero-Rello A."/>
            <person name="Blanco M."/>
            <person name="Buckley T."/>
            <person name="Cherevach I."/>
            <person name="Fahey R."/>
            <person name="Hapeshi A."/>
            <person name="Holdstock J."/>
            <person name="Leadon D."/>
            <person name="Navas J."/>
            <person name="Ocampo A."/>
            <person name="Quail M.A."/>
            <person name="Sanders M."/>
            <person name="Scortti M.M."/>
            <person name="Prescott J.F."/>
            <person name="Fogarty U."/>
            <person name="Meijer W.G."/>
            <person name="Parkhill J."/>
            <person name="Bentley S.D."/>
            <person name="Vazquez-Boland J.A."/>
        </authorList>
    </citation>
    <scope>NUCLEOTIDE SEQUENCE [LARGE SCALE GENOMIC DNA]</scope>
    <source>
        <strain evidence="5 6">103S</strain>
    </source>
</reference>
<dbReference type="AlphaFoldDB" id="A0A3S5Y840"/>
<dbReference type="KEGG" id="req:REQ_26900"/>
<dbReference type="InterPro" id="IPR028098">
    <property type="entry name" value="Glyco_trans_4-like_N"/>
</dbReference>
<organism evidence="5">
    <name type="scientific">Rhodococcus hoagii (strain 103S)</name>
    <name type="common">Rhodococcus equi</name>
    <dbReference type="NCBI Taxonomy" id="685727"/>
    <lineage>
        <taxon>Bacteria</taxon>
        <taxon>Bacillati</taxon>
        <taxon>Actinomycetota</taxon>
        <taxon>Actinomycetes</taxon>
        <taxon>Mycobacteriales</taxon>
        <taxon>Nocardiaceae</taxon>
        <taxon>Prescottella</taxon>
    </lineage>
</organism>
<keyword evidence="2 5" id="KW-0808">Transferase</keyword>
<dbReference type="Pfam" id="PF13439">
    <property type="entry name" value="Glyco_transf_4"/>
    <property type="match status" value="1"/>
</dbReference>
<dbReference type="GO" id="GO:0016757">
    <property type="term" value="F:glycosyltransferase activity"/>
    <property type="evidence" value="ECO:0007669"/>
    <property type="project" value="UniProtKB-KW"/>
</dbReference>
<evidence type="ECO:0000313" key="6">
    <source>
        <dbReference type="Proteomes" id="UP000006892"/>
    </source>
</evidence>
<dbReference type="SUPFAM" id="SSF53756">
    <property type="entry name" value="UDP-Glycosyltransferase/glycogen phosphorylase"/>
    <property type="match status" value="1"/>
</dbReference>
<dbReference type="RefSeq" id="WP_013416297.1">
    <property type="nucleotide sequence ID" value="NC_014659.1"/>
</dbReference>
<dbReference type="GO" id="GO:1903509">
    <property type="term" value="P:liposaccharide metabolic process"/>
    <property type="evidence" value="ECO:0007669"/>
    <property type="project" value="UniProtKB-ARBA"/>
</dbReference>
<sequence>MTATLRIAIIASSRHPIRQPFAGGLESHVWHLARALERVGHQVTLFAADGSDADVASGNLRVRSFRPSRLASGDPSMPHPEFLADHHAYLGLMLELAEHGADRFDVVHNHSLHYLPLAMAPTLTVPMVSTLHTPPTPWLESATALTGGVGVDFVAVSGHTAAAWESVVKTPIRVVPNGVDTDAWPLGGGGDGAVWFGRITEEKGTHLAIDAAERAGISLRIAGPVSDPAYFRTAVEPRLRAGVVDYLGHLPCAELARLVGDCAVSLVTPDWDEPYGLVVAESLSCGTPVVAFARGGIPEIVDRESGRLVPPGDIGAMASAIDDAAMLPRARVRARALAACSETAMVSAYERCYRSAVSRSAARRLQGVSVA</sequence>
<evidence type="ECO:0000256" key="1">
    <source>
        <dbReference type="ARBA" id="ARBA00022676"/>
    </source>
</evidence>
<dbReference type="Pfam" id="PF00534">
    <property type="entry name" value="Glycos_transf_1"/>
    <property type="match status" value="1"/>
</dbReference>
<feature type="domain" description="Glycosyl transferase family 1" evidence="3">
    <location>
        <begin position="196"/>
        <end position="331"/>
    </location>
</feature>
<dbReference type="PANTHER" id="PTHR45947:SF3">
    <property type="entry name" value="SULFOQUINOVOSYL TRANSFERASE SQD2"/>
    <property type="match status" value="1"/>
</dbReference>
<evidence type="ECO:0000259" key="3">
    <source>
        <dbReference type="Pfam" id="PF00534"/>
    </source>
</evidence>
<name>A0A3S5Y840_RHOH1</name>
<proteinExistence type="predicted"/>